<proteinExistence type="predicted"/>
<feature type="domain" description="Mycothiol-dependent maleylpyruvate isomerase metal-binding" evidence="1">
    <location>
        <begin position="8"/>
        <end position="141"/>
    </location>
</feature>
<comment type="caution">
    <text evidence="2">The sequence shown here is derived from an EMBL/GenBank/DDBJ whole genome shotgun (WGS) entry which is preliminary data.</text>
</comment>
<name>A0A3D9BRM0_9RHOB</name>
<dbReference type="NCBIfam" id="TIGR03083">
    <property type="entry name" value="maleylpyruvate isomerase family mycothiol-dependent enzyme"/>
    <property type="match status" value="1"/>
</dbReference>
<dbReference type="GO" id="GO:0046872">
    <property type="term" value="F:metal ion binding"/>
    <property type="evidence" value="ECO:0007669"/>
    <property type="project" value="InterPro"/>
</dbReference>
<dbReference type="InterPro" id="IPR024344">
    <property type="entry name" value="MDMPI_metal-binding"/>
</dbReference>
<evidence type="ECO:0000313" key="3">
    <source>
        <dbReference type="Proteomes" id="UP000257131"/>
    </source>
</evidence>
<keyword evidence="3" id="KW-1185">Reference proteome</keyword>
<evidence type="ECO:0000259" key="1">
    <source>
        <dbReference type="Pfam" id="PF11716"/>
    </source>
</evidence>
<evidence type="ECO:0000313" key="2">
    <source>
        <dbReference type="EMBL" id="REC56026.1"/>
    </source>
</evidence>
<sequence length="268" mass="29379">MQQARDFGAESAALDAVLDRLDPGHWHRPTLFKSWTPEDILIHLHFWNRAQDLALTDPARFETEMAPMRAALEAGRGRLHEAEVVRERGPVLRAAWAAYAAEMARRWAAVDPRRRVPWVGPEMSARSAMSARHMETWAHGLAIWDMLGLTREEDDRIGNIVHLGVAAFGWSFAVQGLAAPPHLPRLELTAPSGALWTYGEAGCPDRIAGPAADFCKVVTQTRNVADTALHVTGPVATAWMAQAQCFAGPREVPPAPGARGPEARAREA</sequence>
<dbReference type="Proteomes" id="UP000257131">
    <property type="component" value="Unassembled WGS sequence"/>
</dbReference>
<dbReference type="NCBIfam" id="TIGR03084">
    <property type="entry name" value="TIGR03084 family metal-binding protein"/>
    <property type="match status" value="1"/>
</dbReference>
<dbReference type="SUPFAM" id="SSF109854">
    <property type="entry name" value="DinB/YfiT-like putative metalloenzymes"/>
    <property type="match status" value="1"/>
</dbReference>
<dbReference type="Gene3D" id="1.20.120.450">
    <property type="entry name" value="dinb family like domain"/>
    <property type="match status" value="1"/>
</dbReference>
<dbReference type="AlphaFoldDB" id="A0A3D9BRM0"/>
<dbReference type="EMBL" id="QOHR01000014">
    <property type="protein sequence ID" value="REC56026.1"/>
    <property type="molecule type" value="Genomic_DNA"/>
</dbReference>
<organism evidence="2 3">
    <name type="scientific">Rhodosalinus sediminis</name>
    <dbReference type="NCBI Taxonomy" id="1940533"/>
    <lineage>
        <taxon>Bacteria</taxon>
        <taxon>Pseudomonadati</taxon>
        <taxon>Pseudomonadota</taxon>
        <taxon>Alphaproteobacteria</taxon>
        <taxon>Rhodobacterales</taxon>
        <taxon>Paracoccaceae</taxon>
        <taxon>Rhodosalinus</taxon>
    </lineage>
</organism>
<dbReference type="OrthoDB" id="113180at2"/>
<reference evidence="2 3" key="1">
    <citation type="journal article" date="2017" name="Int. J. Syst. Evol. Microbiol.">
        <title>Rhodosalinus sediminis gen. nov., sp. nov., isolated from marine saltern.</title>
        <authorList>
            <person name="Guo L.Y."/>
            <person name="Ling S.K."/>
            <person name="Li C.M."/>
            <person name="Chen G.J."/>
            <person name="Du Z.J."/>
        </authorList>
    </citation>
    <scope>NUCLEOTIDE SEQUENCE [LARGE SCALE GENOMIC DNA]</scope>
    <source>
        <strain evidence="2 3">WDN1C137</strain>
    </source>
</reference>
<dbReference type="InterPro" id="IPR017518">
    <property type="entry name" value="CHP03084"/>
</dbReference>
<gene>
    <name evidence="2" type="ORF">DRV84_10395</name>
</gene>
<dbReference type="RefSeq" id="WP_115980170.1">
    <property type="nucleotide sequence ID" value="NZ_QOHR01000014.1"/>
</dbReference>
<dbReference type="Pfam" id="PF11716">
    <property type="entry name" value="MDMPI_N"/>
    <property type="match status" value="1"/>
</dbReference>
<protein>
    <submittedName>
        <fullName evidence="2">TIGR03084 family protein</fullName>
    </submittedName>
</protein>
<accession>A0A3D9BRM0</accession>
<dbReference type="InterPro" id="IPR034660">
    <property type="entry name" value="DinB/YfiT-like"/>
</dbReference>
<dbReference type="InterPro" id="IPR017517">
    <property type="entry name" value="Maleyloyr_isom"/>
</dbReference>